<keyword evidence="8" id="KW-0904">Protein phosphatase</keyword>
<dbReference type="EMBL" id="AMXF01000120">
    <property type="protein sequence ID" value="ENO96296.1"/>
    <property type="molecule type" value="Genomic_DNA"/>
</dbReference>
<dbReference type="GO" id="GO:0005737">
    <property type="term" value="C:cytoplasm"/>
    <property type="evidence" value="ECO:0007669"/>
    <property type="project" value="UniProtKB-SubCell"/>
</dbReference>
<comment type="caution">
    <text evidence="10">The sequence shown here is derived from an EMBL/GenBank/DDBJ whole genome shotgun (WGS) entry which is preliminary data.</text>
</comment>
<dbReference type="GO" id="GO:0004721">
    <property type="term" value="F:phosphoprotein phosphatase activity"/>
    <property type="evidence" value="ECO:0007669"/>
    <property type="project" value="UniProtKB-KW"/>
</dbReference>
<dbReference type="RefSeq" id="WP_004367049.1">
    <property type="nucleotide sequence ID" value="NZ_AMXF01000120.1"/>
</dbReference>
<keyword evidence="7" id="KW-0378">Hydrolase</keyword>
<comment type="similarity">
    <text evidence="2">Belongs to the CheZ family.</text>
</comment>
<keyword evidence="6" id="KW-0283">Flagellar rotation</keyword>
<evidence type="ECO:0000256" key="6">
    <source>
        <dbReference type="ARBA" id="ARBA00022779"/>
    </source>
</evidence>
<keyword evidence="5" id="KW-0145">Chemotaxis</keyword>
<dbReference type="NCBIfam" id="NF008368">
    <property type="entry name" value="PRK11166.1"/>
    <property type="match status" value="1"/>
</dbReference>
<evidence type="ECO:0000256" key="3">
    <source>
        <dbReference type="ARBA" id="ARBA00018484"/>
    </source>
</evidence>
<evidence type="ECO:0000256" key="8">
    <source>
        <dbReference type="ARBA" id="ARBA00022912"/>
    </source>
</evidence>
<dbReference type="PANTHER" id="PTHR43693">
    <property type="entry name" value="PROTEIN PHOSPHATASE CHEZ"/>
    <property type="match status" value="1"/>
</dbReference>
<dbReference type="GO" id="GO:0009288">
    <property type="term" value="C:bacterial-type flagellum"/>
    <property type="evidence" value="ECO:0007669"/>
    <property type="project" value="InterPro"/>
</dbReference>
<protein>
    <recommendedName>
        <fullName evidence="3">Protein phosphatase CheZ</fullName>
    </recommendedName>
    <alternativeName>
        <fullName evidence="9">Chemotaxis protein CheZ</fullName>
    </alternativeName>
</protein>
<accession>N6YPU8</accession>
<gene>
    <name evidence="10" type="ORF">C667_14744</name>
</gene>
<dbReference type="InterPro" id="IPR050992">
    <property type="entry name" value="CheZ_family_phosphatases"/>
</dbReference>
<dbReference type="GO" id="GO:0097588">
    <property type="term" value="P:archaeal or bacterial-type flagellum-dependent cell motility"/>
    <property type="evidence" value="ECO:0007669"/>
    <property type="project" value="UniProtKB-KW"/>
</dbReference>
<evidence type="ECO:0000256" key="5">
    <source>
        <dbReference type="ARBA" id="ARBA00022500"/>
    </source>
</evidence>
<sequence>MSKKSKVDPMGDSDELQALFDSIAADPFAAAGGGAEPAASILPVDESGDNDELQALFDAVAEQAAEPAGGGGESVAAASEGVVYNRLGQLARQVHDALRELGLDTTLHRAAEAVPDARQRLAYVARTTEQAASRVLNATDVAAPIQAELASGADALCARWDELYAGRLSPEAFRELSADTRAFLGAVGEGARGTGAQLHEIMMAQDFQDLTGQVIKRLVELTRTLETQLLQVLIEAAPAQALEAEQATGLLNGPVIDAGGRSDVVQDQAQVDELLERLGF</sequence>
<dbReference type="AlphaFoldDB" id="N6YPU8"/>
<evidence type="ECO:0000313" key="10">
    <source>
        <dbReference type="EMBL" id="ENO96296.1"/>
    </source>
</evidence>
<evidence type="ECO:0000256" key="7">
    <source>
        <dbReference type="ARBA" id="ARBA00022801"/>
    </source>
</evidence>
<dbReference type="GO" id="GO:0050920">
    <property type="term" value="P:regulation of chemotaxis"/>
    <property type="evidence" value="ECO:0007669"/>
    <property type="project" value="InterPro"/>
</dbReference>
<organism evidence="10 11">
    <name type="scientific">Thauera phenylacetica B4P</name>
    <dbReference type="NCBI Taxonomy" id="1234382"/>
    <lineage>
        <taxon>Bacteria</taxon>
        <taxon>Pseudomonadati</taxon>
        <taxon>Pseudomonadota</taxon>
        <taxon>Betaproteobacteria</taxon>
        <taxon>Rhodocyclales</taxon>
        <taxon>Zoogloeaceae</taxon>
        <taxon>Thauera</taxon>
    </lineage>
</organism>
<dbReference type="InterPro" id="IPR007439">
    <property type="entry name" value="Chemotax_Pase_CheZ"/>
</dbReference>
<keyword evidence="11" id="KW-1185">Reference proteome</keyword>
<dbReference type="Proteomes" id="UP000013047">
    <property type="component" value="Unassembled WGS sequence"/>
</dbReference>
<evidence type="ECO:0000256" key="2">
    <source>
        <dbReference type="ARBA" id="ARBA00005908"/>
    </source>
</evidence>
<evidence type="ECO:0000256" key="1">
    <source>
        <dbReference type="ARBA" id="ARBA00004496"/>
    </source>
</evidence>
<dbReference type="Gene3D" id="1.10.287.500">
    <property type="entry name" value="Helix hairpin bin"/>
    <property type="match status" value="1"/>
</dbReference>
<name>N6YPU8_9RHOO</name>
<keyword evidence="4" id="KW-0963">Cytoplasm</keyword>
<dbReference type="SUPFAM" id="SSF75708">
    <property type="entry name" value="Chemotaxis phosphatase CheZ"/>
    <property type="match status" value="1"/>
</dbReference>
<reference evidence="10 11" key="1">
    <citation type="submission" date="2012-09" db="EMBL/GenBank/DDBJ databases">
        <title>Draft Genome Sequences of 6 Strains from Genus Thauera.</title>
        <authorList>
            <person name="Liu B."/>
            <person name="Shapleigh J.P."/>
            <person name="Frostegard A.H."/>
        </authorList>
    </citation>
    <scope>NUCLEOTIDE SEQUENCE [LARGE SCALE GENOMIC DNA]</scope>
    <source>
        <strain evidence="10 11">B4P</strain>
    </source>
</reference>
<dbReference type="PANTHER" id="PTHR43693:SF1">
    <property type="entry name" value="PROTEIN PHOSPHATASE CHEZ"/>
    <property type="match status" value="1"/>
</dbReference>
<dbReference type="Pfam" id="PF04344">
    <property type="entry name" value="CheZ"/>
    <property type="match status" value="1"/>
</dbReference>
<proteinExistence type="inferred from homology"/>
<evidence type="ECO:0000256" key="9">
    <source>
        <dbReference type="ARBA" id="ARBA00029599"/>
    </source>
</evidence>
<dbReference type="OrthoDB" id="9773007at2"/>
<comment type="subcellular location">
    <subcellularLocation>
        <location evidence="1">Cytoplasm</location>
    </subcellularLocation>
</comment>
<evidence type="ECO:0000256" key="4">
    <source>
        <dbReference type="ARBA" id="ARBA00022490"/>
    </source>
</evidence>
<dbReference type="GO" id="GO:0006935">
    <property type="term" value="P:chemotaxis"/>
    <property type="evidence" value="ECO:0007669"/>
    <property type="project" value="UniProtKB-KW"/>
</dbReference>
<evidence type="ECO:0000313" key="11">
    <source>
        <dbReference type="Proteomes" id="UP000013047"/>
    </source>
</evidence>